<protein>
    <submittedName>
        <fullName evidence="1">Uncharacterized protein</fullName>
    </submittedName>
</protein>
<proteinExistence type="predicted"/>
<dbReference type="Proteomes" id="UP001286313">
    <property type="component" value="Unassembled WGS sequence"/>
</dbReference>
<accession>A0AAE1G2U4</accession>
<dbReference type="AlphaFoldDB" id="A0AAE1G2U4"/>
<sequence length="100" mass="10972">MSRLIALTSWDSGSACDYVQIFKTFAGHLFDCRIDRLVATWTQCERSSVSARCNVATTACVKALHSSVTPPPSDVAATHRPYIRCPLDASQHSLRSEATE</sequence>
<evidence type="ECO:0000313" key="2">
    <source>
        <dbReference type="Proteomes" id="UP001286313"/>
    </source>
</evidence>
<organism evidence="1 2">
    <name type="scientific">Petrolisthes cinctipes</name>
    <name type="common">Flat porcelain crab</name>
    <dbReference type="NCBI Taxonomy" id="88211"/>
    <lineage>
        <taxon>Eukaryota</taxon>
        <taxon>Metazoa</taxon>
        <taxon>Ecdysozoa</taxon>
        <taxon>Arthropoda</taxon>
        <taxon>Crustacea</taxon>
        <taxon>Multicrustacea</taxon>
        <taxon>Malacostraca</taxon>
        <taxon>Eumalacostraca</taxon>
        <taxon>Eucarida</taxon>
        <taxon>Decapoda</taxon>
        <taxon>Pleocyemata</taxon>
        <taxon>Anomura</taxon>
        <taxon>Galatheoidea</taxon>
        <taxon>Porcellanidae</taxon>
        <taxon>Petrolisthes</taxon>
    </lineage>
</organism>
<name>A0AAE1G2U4_PETCI</name>
<gene>
    <name evidence="1" type="ORF">Pcinc_011450</name>
</gene>
<evidence type="ECO:0000313" key="1">
    <source>
        <dbReference type="EMBL" id="KAK3884285.1"/>
    </source>
</evidence>
<dbReference type="EMBL" id="JAWQEG010000902">
    <property type="protein sequence ID" value="KAK3884285.1"/>
    <property type="molecule type" value="Genomic_DNA"/>
</dbReference>
<comment type="caution">
    <text evidence="1">The sequence shown here is derived from an EMBL/GenBank/DDBJ whole genome shotgun (WGS) entry which is preliminary data.</text>
</comment>
<reference evidence="1" key="1">
    <citation type="submission" date="2023-10" db="EMBL/GenBank/DDBJ databases">
        <title>Genome assemblies of two species of porcelain crab, Petrolisthes cinctipes and Petrolisthes manimaculis (Anomura: Porcellanidae).</title>
        <authorList>
            <person name="Angst P."/>
        </authorList>
    </citation>
    <scope>NUCLEOTIDE SEQUENCE</scope>
    <source>
        <strain evidence="1">PB745_01</strain>
        <tissue evidence="1">Gill</tissue>
    </source>
</reference>
<keyword evidence="2" id="KW-1185">Reference proteome</keyword>